<name>A0A0M3AXR1_9SPHN</name>
<dbReference type="EC" id="1.3.1.76" evidence="2"/>
<dbReference type="PANTHER" id="PTHR35330:SF1">
    <property type="entry name" value="SIROHEME BIOSYNTHESIS PROTEIN MET8"/>
    <property type="match status" value="1"/>
</dbReference>
<keyword evidence="3" id="KW-0560">Oxidoreductase</keyword>
<dbReference type="PATRIC" id="fig|56193.3.peg.277"/>
<dbReference type="SUPFAM" id="SSF75615">
    <property type="entry name" value="Siroheme synthase middle domains-like"/>
    <property type="match status" value="1"/>
</dbReference>
<dbReference type="InterPro" id="IPR036291">
    <property type="entry name" value="NAD(P)-bd_dom_sf"/>
</dbReference>
<evidence type="ECO:0000313" key="7">
    <source>
        <dbReference type="EMBL" id="KKW93374.1"/>
    </source>
</evidence>
<comment type="pathway">
    <text evidence="1">Porphyrin-containing compound metabolism; siroheme biosynthesis; sirohydrochlorin from precorrin-2: step 1/1.</text>
</comment>
<gene>
    <name evidence="7" type="ORF">YP76_01350</name>
</gene>
<dbReference type="InterPro" id="IPR028161">
    <property type="entry name" value="Met8-like"/>
</dbReference>
<keyword evidence="8" id="KW-1185">Reference proteome</keyword>
<dbReference type="NCBIfam" id="TIGR01470">
    <property type="entry name" value="cysG_Nterm"/>
    <property type="match status" value="1"/>
</dbReference>
<comment type="catalytic activity">
    <reaction evidence="6">
        <text>precorrin-2 + NAD(+) = sirohydrochlorin + NADH + 2 H(+)</text>
        <dbReference type="Rhea" id="RHEA:15613"/>
        <dbReference type="ChEBI" id="CHEBI:15378"/>
        <dbReference type="ChEBI" id="CHEBI:57540"/>
        <dbReference type="ChEBI" id="CHEBI:57945"/>
        <dbReference type="ChEBI" id="CHEBI:58351"/>
        <dbReference type="ChEBI" id="CHEBI:58827"/>
        <dbReference type="EC" id="1.3.1.76"/>
    </reaction>
</comment>
<dbReference type="Pfam" id="PF13241">
    <property type="entry name" value="NAD_binding_7"/>
    <property type="match status" value="1"/>
</dbReference>
<keyword evidence="5" id="KW-0627">Porphyrin biosynthesis</keyword>
<dbReference type="RefSeq" id="WP_046761819.1">
    <property type="nucleotide sequence ID" value="NZ_LBIC01000001.1"/>
</dbReference>
<dbReference type="Gene3D" id="3.30.160.110">
    <property type="entry name" value="Siroheme synthase, domain 2"/>
    <property type="match status" value="1"/>
</dbReference>
<comment type="caution">
    <text evidence="7">The sequence shown here is derived from an EMBL/GenBank/DDBJ whole genome shotgun (WGS) entry which is preliminary data.</text>
</comment>
<dbReference type="InterPro" id="IPR014777">
    <property type="entry name" value="4pyrrole_Mease_sub1"/>
</dbReference>
<organism evidence="7 8">
    <name type="scientific">Sphingobium chungbukense</name>
    <dbReference type="NCBI Taxonomy" id="56193"/>
    <lineage>
        <taxon>Bacteria</taxon>
        <taxon>Pseudomonadati</taxon>
        <taxon>Pseudomonadota</taxon>
        <taxon>Alphaproteobacteria</taxon>
        <taxon>Sphingomonadales</taxon>
        <taxon>Sphingomonadaceae</taxon>
        <taxon>Sphingobium</taxon>
    </lineage>
</organism>
<evidence type="ECO:0000256" key="6">
    <source>
        <dbReference type="ARBA" id="ARBA00047561"/>
    </source>
</evidence>
<evidence type="ECO:0000256" key="4">
    <source>
        <dbReference type="ARBA" id="ARBA00023027"/>
    </source>
</evidence>
<dbReference type="SUPFAM" id="SSF53790">
    <property type="entry name" value="Tetrapyrrole methylase"/>
    <property type="match status" value="1"/>
</dbReference>
<protein>
    <recommendedName>
        <fullName evidence="2">precorrin-2 dehydrogenase</fullName>
        <ecNumber evidence="2">1.3.1.76</ecNumber>
    </recommendedName>
</protein>
<accession>A0A0M3AXR1</accession>
<evidence type="ECO:0000313" key="8">
    <source>
        <dbReference type="Proteomes" id="UP000033874"/>
    </source>
</evidence>
<evidence type="ECO:0000256" key="1">
    <source>
        <dbReference type="ARBA" id="ARBA00005010"/>
    </source>
</evidence>
<sequence length="252" mass="26505">MQSLPVFLRLTGKPVILTGEGEAADAKRRLLERAGARVVGETQEAALAIVSDGDAATVARLRARGILVNATDRPDLCDFTLPAIIDRDPVLIAIGTGGASAGLAKALRQRIEALLPARLGNLAVALHEARDAIRARWPEAAARRRGIDAGLAAGGPIDPLSDKAVDAMPDWLADNADAAADRLETIRLLSSDPDDLTLRAARLLGEADRIYHAPDVPAAILDRARADAVRIPAAVKPEAPGEGLSLWLETMA</sequence>
<dbReference type="PANTHER" id="PTHR35330">
    <property type="entry name" value="SIROHEME BIOSYNTHESIS PROTEIN MET8"/>
    <property type="match status" value="1"/>
</dbReference>
<dbReference type="InterPro" id="IPR035996">
    <property type="entry name" value="4pyrrol_Methylase_sf"/>
</dbReference>
<dbReference type="GO" id="GO:0043115">
    <property type="term" value="F:precorrin-2 dehydrogenase activity"/>
    <property type="evidence" value="ECO:0007669"/>
    <property type="project" value="UniProtKB-EC"/>
</dbReference>
<dbReference type="GO" id="GO:0004325">
    <property type="term" value="F:ferrochelatase activity"/>
    <property type="evidence" value="ECO:0007669"/>
    <property type="project" value="InterPro"/>
</dbReference>
<dbReference type="InterPro" id="IPR006367">
    <property type="entry name" value="Sirohaem_synthase_N"/>
</dbReference>
<keyword evidence="4" id="KW-0520">NAD</keyword>
<dbReference type="SUPFAM" id="SSF51735">
    <property type="entry name" value="NAD(P)-binding Rossmann-fold domains"/>
    <property type="match status" value="1"/>
</dbReference>
<dbReference type="EMBL" id="LBIC01000001">
    <property type="protein sequence ID" value="KKW93374.1"/>
    <property type="molecule type" value="Genomic_DNA"/>
</dbReference>
<evidence type="ECO:0000256" key="2">
    <source>
        <dbReference type="ARBA" id="ARBA00012400"/>
    </source>
</evidence>
<evidence type="ECO:0000256" key="3">
    <source>
        <dbReference type="ARBA" id="ARBA00023002"/>
    </source>
</evidence>
<dbReference type="Proteomes" id="UP000033874">
    <property type="component" value="Unassembled WGS sequence"/>
</dbReference>
<dbReference type="GO" id="GO:0019354">
    <property type="term" value="P:siroheme biosynthetic process"/>
    <property type="evidence" value="ECO:0007669"/>
    <property type="project" value="UniProtKB-UniPathway"/>
</dbReference>
<reference evidence="7 8" key="1">
    <citation type="submission" date="2015-04" db="EMBL/GenBank/DDBJ databases">
        <title>Genome sequence of aromatic hydrocarbons-degrading Sphingobium chungbukense DJ77.</title>
        <authorList>
            <person name="Kim Y.-C."/>
            <person name="Chae J.-C."/>
        </authorList>
    </citation>
    <scope>NUCLEOTIDE SEQUENCE [LARGE SCALE GENOMIC DNA]</scope>
    <source>
        <strain evidence="7 8">DJ77</strain>
    </source>
</reference>
<dbReference type="AlphaFoldDB" id="A0A0M3AXR1"/>
<dbReference type="STRING" id="56193.YP76_01350"/>
<dbReference type="GO" id="GO:0008168">
    <property type="term" value="F:methyltransferase activity"/>
    <property type="evidence" value="ECO:0007669"/>
    <property type="project" value="InterPro"/>
</dbReference>
<evidence type="ECO:0000256" key="5">
    <source>
        <dbReference type="ARBA" id="ARBA00023244"/>
    </source>
</evidence>
<dbReference type="UniPathway" id="UPA00262">
    <property type="reaction ID" value="UER00222"/>
</dbReference>
<dbReference type="Gene3D" id="3.40.1010.10">
    <property type="entry name" value="Cobalt-precorrin-4 Transmethylase, Domain 1"/>
    <property type="match status" value="1"/>
</dbReference>
<proteinExistence type="predicted"/>